<reference evidence="2" key="1">
    <citation type="submission" date="2023-04" db="EMBL/GenBank/DDBJ databases">
        <title>Black Yeasts Isolated from many extreme environments.</title>
        <authorList>
            <person name="Coleine C."/>
            <person name="Stajich J.E."/>
            <person name="Selbmann L."/>
        </authorList>
    </citation>
    <scope>NUCLEOTIDE SEQUENCE</scope>
    <source>
        <strain evidence="2">CCFEE 5312</strain>
    </source>
</reference>
<sequence length="810" mass="89212">MANLFSGSHSRTYSEDVADNTHHNEDRTGPDEWVLPGPDAPTPTLPQRSVLGGLPEDVVWTQDAVLSPLPRDCRAKLPADQPSGSIEPLFYHISSDSEEGRPLSAAHRLPTEIVQEIYTYLAPRDFNAARRSCLGWLSASLDMQMLMEQVKRGGWWSRALSQRFESAWSLSSFLACECALAGAWTGNGLDVVKQDHCNPMVEGCSVDLEDPRHRAHSTIAVDVEGLKCRGRLSSGTPRQFNAYTISSCGRYFVTTVGPDIYLYDVKGLWFNLYGRVSCGRPVVAVALDTSDNKVIIAAILEGRICIYIDLVRSAVSELDVIWQISGTSNEPISDTSMERGFPDDVALNIRSRDINVGELDELSVNAGSVGESSMLHQSVELVTHRSWTHFYHGRRARLRGMRQMPAPTNGVWPRALAFDEDGDDQGAELQPHSRLVYRNVCTEDDPPESIAISPARQCVAFGCKSGVELYWVFYLSSSSSPPVHVTDREAVDRPIHRSESESLVPTSRPSDHLYFLPPRKHIDSGHSLRLISSTTHSTPTSEDRDAVTTRSSPNNLWFTLSSSWKFVPTRPATHAADHSQAIPLSDGHHLLFTDTHTGRLCLGSDAPASSVQRLSRKFVFSPLATISSSKTTLASPSIYAAAADLLDGVRIAAVYESDIVLYSVSVDVLRYSTAEQERTIQDPSVPFEELKWINLLQHPTSNAHTLSGEASDATRRFDRLNMAWVHYLPSAADGRVRTLDSLWPFHIPGTWIGKLDDVRTLAVQASSGDGLVVWAFSGSGVGKAWKVDDGRRPVESLRRGDGDGDDGVVR</sequence>
<evidence type="ECO:0000313" key="3">
    <source>
        <dbReference type="Proteomes" id="UP001271007"/>
    </source>
</evidence>
<dbReference type="InterPro" id="IPR036047">
    <property type="entry name" value="F-box-like_dom_sf"/>
</dbReference>
<proteinExistence type="predicted"/>
<dbReference type="Proteomes" id="UP001271007">
    <property type="component" value="Unassembled WGS sequence"/>
</dbReference>
<evidence type="ECO:0008006" key="4">
    <source>
        <dbReference type="Google" id="ProtNLM"/>
    </source>
</evidence>
<dbReference type="AlphaFoldDB" id="A0AAJ0G520"/>
<feature type="region of interest" description="Disordered" evidence="1">
    <location>
        <begin position="1"/>
        <end position="48"/>
    </location>
</feature>
<name>A0AAJ0G520_9PEZI</name>
<evidence type="ECO:0000313" key="2">
    <source>
        <dbReference type="EMBL" id="KAK3047232.1"/>
    </source>
</evidence>
<protein>
    <recommendedName>
        <fullName evidence="4">F-box domain-containing protein</fullName>
    </recommendedName>
</protein>
<feature type="compositionally biased region" description="Polar residues" evidence="1">
    <location>
        <begin position="1"/>
        <end position="11"/>
    </location>
</feature>
<keyword evidence="3" id="KW-1185">Reference proteome</keyword>
<dbReference type="SUPFAM" id="SSF82171">
    <property type="entry name" value="DPP6 N-terminal domain-like"/>
    <property type="match status" value="1"/>
</dbReference>
<comment type="caution">
    <text evidence="2">The sequence shown here is derived from an EMBL/GenBank/DDBJ whole genome shotgun (WGS) entry which is preliminary data.</text>
</comment>
<accession>A0AAJ0G520</accession>
<feature type="region of interest" description="Disordered" evidence="1">
    <location>
        <begin position="478"/>
        <end position="510"/>
    </location>
</feature>
<feature type="compositionally biased region" description="Basic and acidic residues" evidence="1">
    <location>
        <begin position="19"/>
        <end position="30"/>
    </location>
</feature>
<feature type="compositionally biased region" description="Basic and acidic residues" evidence="1">
    <location>
        <begin position="485"/>
        <end position="500"/>
    </location>
</feature>
<dbReference type="EMBL" id="JAWDJX010000065">
    <property type="protein sequence ID" value="KAK3047232.1"/>
    <property type="molecule type" value="Genomic_DNA"/>
</dbReference>
<evidence type="ECO:0000256" key="1">
    <source>
        <dbReference type="SAM" id="MobiDB-lite"/>
    </source>
</evidence>
<gene>
    <name evidence="2" type="ORF">LTR09_011332</name>
</gene>
<organism evidence="2 3">
    <name type="scientific">Extremus antarcticus</name>
    <dbReference type="NCBI Taxonomy" id="702011"/>
    <lineage>
        <taxon>Eukaryota</taxon>
        <taxon>Fungi</taxon>
        <taxon>Dikarya</taxon>
        <taxon>Ascomycota</taxon>
        <taxon>Pezizomycotina</taxon>
        <taxon>Dothideomycetes</taxon>
        <taxon>Dothideomycetidae</taxon>
        <taxon>Mycosphaerellales</taxon>
        <taxon>Extremaceae</taxon>
        <taxon>Extremus</taxon>
    </lineage>
</organism>
<dbReference type="SUPFAM" id="SSF81383">
    <property type="entry name" value="F-box domain"/>
    <property type="match status" value="1"/>
</dbReference>